<sequence>MKQVTLLIILLMSCLFLSGQESIDKTGLWTQYFVNSNIGARLKVAVDFQYRTYEIPDDFQQFIGRVSIGYQPKRTQIKLYTGYGYFNSGSFGSSDATSYEHRLHQDIWWDSEVSDFFEIKHRIRIEERFVENQDFRTRFRYMLFVNVPFNNKQIVDDTYYLALWNETFINGQTSTGLGSVQYFDRNWTFAGIGYKLNDDFKFQAGYMHELSPSIKKGQLVLSVFQNI</sequence>
<name>A0A084K0D5_NONUL</name>
<dbReference type="OrthoDB" id="1118734at2"/>
<organism evidence="2 4">
    <name type="scientific">Nonlabens ulvanivorans</name>
    <name type="common">Persicivirga ulvanivorans</name>
    <dbReference type="NCBI Taxonomy" id="906888"/>
    <lineage>
        <taxon>Bacteria</taxon>
        <taxon>Pseudomonadati</taxon>
        <taxon>Bacteroidota</taxon>
        <taxon>Flavobacteriia</taxon>
        <taxon>Flavobacteriales</taxon>
        <taxon>Flavobacteriaceae</taxon>
        <taxon>Nonlabens</taxon>
    </lineage>
</organism>
<feature type="chain" id="PRO_5001777943" evidence="1">
    <location>
        <begin position="20"/>
        <end position="227"/>
    </location>
</feature>
<accession>A0A084K0D5</accession>
<dbReference type="InterPro" id="IPR019619">
    <property type="entry name" value="DUF2490"/>
</dbReference>
<dbReference type="EMBL" id="JPJI01000003">
    <property type="protein sequence ID" value="KEZ94669.1"/>
    <property type="molecule type" value="Genomic_DNA"/>
</dbReference>
<proteinExistence type="predicted"/>
<evidence type="ECO:0000313" key="2">
    <source>
        <dbReference type="EMBL" id="KEZ94669.1"/>
    </source>
</evidence>
<dbReference type="Pfam" id="PF10677">
    <property type="entry name" value="DUF2490"/>
    <property type="match status" value="1"/>
</dbReference>
<evidence type="ECO:0000256" key="1">
    <source>
        <dbReference type="SAM" id="SignalP"/>
    </source>
</evidence>
<keyword evidence="1" id="KW-0732">Signal</keyword>
<feature type="signal peptide" evidence="1">
    <location>
        <begin position="1"/>
        <end position="19"/>
    </location>
</feature>
<dbReference type="EMBL" id="PVNA01000008">
    <property type="protein sequence ID" value="PRX12100.1"/>
    <property type="molecule type" value="Genomic_DNA"/>
</dbReference>
<reference evidence="2 4" key="1">
    <citation type="submission" date="2014-07" db="EMBL/GenBank/DDBJ databases">
        <title>Draft genome sequence of Nonlabens ulvanivorans, an ulvan degrading bacterium.</title>
        <authorList>
            <person name="Kopel M."/>
            <person name="Helbert W."/>
            <person name="Henrissat B."/>
            <person name="Doniger T."/>
            <person name="Banin E."/>
        </authorList>
    </citation>
    <scope>NUCLEOTIDE SEQUENCE [LARGE SCALE GENOMIC DNA]</scope>
    <source>
        <strain evidence="2 4">PLR</strain>
    </source>
</reference>
<dbReference type="RefSeq" id="WP_036578914.1">
    <property type="nucleotide sequence ID" value="NZ_JPJI01000003.1"/>
</dbReference>
<gene>
    <name evidence="2" type="ORF">IL45_00115</name>
    <name evidence="3" type="ORF">LY02_02780</name>
</gene>
<protein>
    <submittedName>
        <fullName evidence="3">Uncharacterized protein DUF2490</fullName>
    </submittedName>
</protein>
<evidence type="ECO:0000313" key="5">
    <source>
        <dbReference type="Proteomes" id="UP000239997"/>
    </source>
</evidence>
<evidence type="ECO:0000313" key="4">
    <source>
        <dbReference type="Proteomes" id="UP000028531"/>
    </source>
</evidence>
<keyword evidence="5" id="KW-1185">Reference proteome</keyword>
<evidence type="ECO:0000313" key="3">
    <source>
        <dbReference type="EMBL" id="PRX12100.1"/>
    </source>
</evidence>
<dbReference type="Proteomes" id="UP000239997">
    <property type="component" value="Unassembled WGS sequence"/>
</dbReference>
<comment type="caution">
    <text evidence="2">The sequence shown here is derived from an EMBL/GenBank/DDBJ whole genome shotgun (WGS) entry which is preliminary data.</text>
</comment>
<reference evidence="3 5" key="2">
    <citation type="submission" date="2018-03" db="EMBL/GenBank/DDBJ databases">
        <title>Genomic Encyclopedia of Archaeal and Bacterial Type Strains, Phase II (KMG-II): from individual species to whole genera.</title>
        <authorList>
            <person name="Goeker M."/>
        </authorList>
    </citation>
    <scope>NUCLEOTIDE SEQUENCE [LARGE SCALE GENOMIC DNA]</scope>
    <source>
        <strain evidence="3 5">DSM 22727</strain>
    </source>
</reference>
<dbReference type="AlphaFoldDB" id="A0A084K0D5"/>
<dbReference type="Proteomes" id="UP000028531">
    <property type="component" value="Unassembled WGS sequence"/>
</dbReference>